<reference evidence="2 3" key="1">
    <citation type="submission" date="2019-07" db="EMBL/GenBank/DDBJ databases">
        <title>Whole genome shotgun sequence of Reyranella soli NBRC 108950.</title>
        <authorList>
            <person name="Hosoyama A."/>
            <person name="Uohara A."/>
            <person name="Ohji S."/>
            <person name="Ichikawa N."/>
        </authorList>
    </citation>
    <scope>NUCLEOTIDE SEQUENCE [LARGE SCALE GENOMIC DNA]</scope>
    <source>
        <strain evidence="2 3">NBRC 108950</strain>
    </source>
</reference>
<proteinExistence type="predicted"/>
<name>A0A512N5W8_9HYPH</name>
<organism evidence="2 3">
    <name type="scientific">Reyranella soli</name>
    <dbReference type="NCBI Taxonomy" id="1230389"/>
    <lineage>
        <taxon>Bacteria</taxon>
        <taxon>Pseudomonadati</taxon>
        <taxon>Pseudomonadota</taxon>
        <taxon>Alphaproteobacteria</taxon>
        <taxon>Hyphomicrobiales</taxon>
        <taxon>Reyranellaceae</taxon>
        <taxon>Reyranella</taxon>
    </lineage>
</organism>
<dbReference type="Proteomes" id="UP000321058">
    <property type="component" value="Unassembled WGS sequence"/>
</dbReference>
<dbReference type="OrthoDB" id="7375667at2"/>
<keyword evidence="1" id="KW-1133">Transmembrane helix</keyword>
<comment type="caution">
    <text evidence="2">The sequence shown here is derived from an EMBL/GenBank/DDBJ whole genome shotgun (WGS) entry which is preliminary data.</text>
</comment>
<keyword evidence="3" id="KW-1185">Reference proteome</keyword>
<feature type="transmembrane region" description="Helical" evidence="1">
    <location>
        <begin position="117"/>
        <end position="137"/>
    </location>
</feature>
<dbReference type="AlphaFoldDB" id="A0A512N5W8"/>
<keyword evidence="1" id="KW-0472">Membrane</keyword>
<sequence>MSTERPTQSDRELWRSLVTDRPATGLVSDLDFAAWLEGRLSEADAARIEAAVATDPEMRRAALELSEVLSMPLPAAPERLEVRAKALVGFEVERRAPRVGFFDWLFAKDRRFALPRLATLTAAVIVAISGFMLGGGLGESMAQERYTTTQSDTSNDLTEFLVSDGI</sequence>
<accession>A0A512N5W8</accession>
<evidence type="ECO:0008006" key="4">
    <source>
        <dbReference type="Google" id="ProtNLM"/>
    </source>
</evidence>
<evidence type="ECO:0000256" key="1">
    <source>
        <dbReference type="SAM" id="Phobius"/>
    </source>
</evidence>
<evidence type="ECO:0000313" key="2">
    <source>
        <dbReference type="EMBL" id="GEP54387.1"/>
    </source>
</evidence>
<gene>
    <name evidence="2" type="ORF">RSO01_15530</name>
</gene>
<dbReference type="RefSeq" id="WP_147147875.1">
    <property type="nucleotide sequence ID" value="NZ_BKAJ01000030.1"/>
</dbReference>
<evidence type="ECO:0000313" key="3">
    <source>
        <dbReference type="Proteomes" id="UP000321058"/>
    </source>
</evidence>
<dbReference type="EMBL" id="BKAJ01000030">
    <property type="protein sequence ID" value="GEP54387.1"/>
    <property type="molecule type" value="Genomic_DNA"/>
</dbReference>
<keyword evidence="1" id="KW-0812">Transmembrane</keyword>
<protein>
    <recommendedName>
        <fullName evidence="4">Anti-sigma factor</fullName>
    </recommendedName>
</protein>